<evidence type="ECO:0000313" key="2">
    <source>
        <dbReference type="Proteomes" id="UP001152888"/>
    </source>
</evidence>
<accession>A0A9P0Q2C4</accession>
<comment type="caution">
    <text evidence="1">The sequence shown here is derived from an EMBL/GenBank/DDBJ whole genome shotgun (WGS) entry which is preliminary data.</text>
</comment>
<dbReference type="Proteomes" id="UP001152888">
    <property type="component" value="Unassembled WGS sequence"/>
</dbReference>
<sequence length="60" mass="7060">MCQPWRFPRNVKKGNQRQITCRVLTINLFINSMTKTSVRLVIYFDSSFTNIRTSYLASLT</sequence>
<reference evidence="1" key="1">
    <citation type="submission" date="2022-03" db="EMBL/GenBank/DDBJ databases">
        <authorList>
            <person name="Sayadi A."/>
        </authorList>
    </citation>
    <scope>NUCLEOTIDE SEQUENCE</scope>
</reference>
<gene>
    <name evidence="1" type="ORF">ACAOBT_LOCUS30011</name>
</gene>
<dbReference type="AlphaFoldDB" id="A0A9P0Q2C4"/>
<protein>
    <submittedName>
        <fullName evidence="1">Uncharacterized protein</fullName>
    </submittedName>
</protein>
<keyword evidence="2" id="KW-1185">Reference proteome</keyword>
<name>A0A9P0Q2C4_ACAOB</name>
<organism evidence="1 2">
    <name type="scientific">Acanthoscelides obtectus</name>
    <name type="common">Bean weevil</name>
    <name type="synonym">Bruchus obtectus</name>
    <dbReference type="NCBI Taxonomy" id="200917"/>
    <lineage>
        <taxon>Eukaryota</taxon>
        <taxon>Metazoa</taxon>
        <taxon>Ecdysozoa</taxon>
        <taxon>Arthropoda</taxon>
        <taxon>Hexapoda</taxon>
        <taxon>Insecta</taxon>
        <taxon>Pterygota</taxon>
        <taxon>Neoptera</taxon>
        <taxon>Endopterygota</taxon>
        <taxon>Coleoptera</taxon>
        <taxon>Polyphaga</taxon>
        <taxon>Cucujiformia</taxon>
        <taxon>Chrysomeloidea</taxon>
        <taxon>Chrysomelidae</taxon>
        <taxon>Bruchinae</taxon>
        <taxon>Bruchini</taxon>
        <taxon>Acanthoscelides</taxon>
    </lineage>
</organism>
<dbReference type="EMBL" id="CAKOFQ010007783">
    <property type="protein sequence ID" value="CAH2008091.1"/>
    <property type="molecule type" value="Genomic_DNA"/>
</dbReference>
<proteinExistence type="predicted"/>
<evidence type="ECO:0000313" key="1">
    <source>
        <dbReference type="EMBL" id="CAH2008091.1"/>
    </source>
</evidence>